<evidence type="ECO:0000256" key="4">
    <source>
        <dbReference type="ARBA" id="ARBA00022475"/>
    </source>
</evidence>
<dbReference type="RefSeq" id="WP_344800756.1">
    <property type="nucleotide sequence ID" value="NZ_BAABBN010000017.1"/>
</dbReference>
<keyword evidence="10 11" id="KW-0472">Membrane</keyword>
<dbReference type="Gene3D" id="1.10.357.140">
    <property type="entry name" value="UbiA prenyltransferase"/>
    <property type="match status" value="1"/>
</dbReference>
<evidence type="ECO:0000256" key="1">
    <source>
        <dbReference type="ARBA" id="ARBA00001946"/>
    </source>
</evidence>
<comment type="function">
    <text evidence="11">Catalyzes the prenylation of para-hydroxybenzoate (PHB) with an all-trans polyprenyl group. Mediates the second step in the final reaction sequence of ubiquinone-8 (UQ-8) biosynthesis, which is the condensation of the polyisoprenoid side chain with PHB, generating the first membrane-bound Q intermediate 3-octaprenyl-4-hydroxybenzoate.</text>
</comment>
<evidence type="ECO:0000256" key="11">
    <source>
        <dbReference type="HAMAP-Rule" id="MF_01635"/>
    </source>
</evidence>
<dbReference type="InterPro" id="IPR000537">
    <property type="entry name" value="UbiA_prenyltransferase"/>
</dbReference>
<evidence type="ECO:0000313" key="14">
    <source>
        <dbReference type="Proteomes" id="UP001501565"/>
    </source>
</evidence>
<keyword evidence="5 11" id="KW-0997">Cell inner membrane</keyword>
<gene>
    <name evidence="11 13" type="primary">ubiA</name>
    <name evidence="13" type="ORF">GCM10022277_43260</name>
</gene>
<comment type="catalytic activity">
    <reaction evidence="11">
        <text>all-trans-octaprenyl diphosphate + 4-hydroxybenzoate = 4-hydroxy-3-(all-trans-octaprenyl)benzoate + diphosphate</text>
        <dbReference type="Rhea" id="RHEA:27782"/>
        <dbReference type="ChEBI" id="CHEBI:1617"/>
        <dbReference type="ChEBI" id="CHEBI:17879"/>
        <dbReference type="ChEBI" id="CHEBI:33019"/>
        <dbReference type="ChEBI" id="CHEBI:57711"/>
        <dbReference type="EC" id="2.5.1.39"/>
    </reaction>
</comment>
<dbReference type="InterPro" id="IPR030470">
    <property type="entry name" value="UbiA_prenylTrfase_CS"/>
</dbReference>
<evidence type="ECO:0000256" key="7">
    <source>
        <dbReference type="ARBA" id="ARBA00022688"/>
    </source>
</evidence>
<feature type="transmembrane region" description="Helical" evidence="11">
    <location>
        <begin position="121"/>
        <end position="137"/>
    </location>
</feature>
<dbReference type="Pfam" id="PF01040">
    <property type="entry name" value="UbiA"/>
    <property type="match status" value="1"/>
</dbReference>
<dbReference type="InterPro" id="IPR006370">
    <property type="entry name" value="HB_polyprenyltransferase-like"/>
</dbReference>
<name>A0ABP7NCK7_9GAMM</name>
<dbReference type="CDD" id="cd13959">
    <property type="entry name" value="PT_UbiA_COQ2"/>
    <property type="match status" value="1"/>
</dbReference>
<keyword evidence="8 11" id="KW-0812">Transmembrane</keyword>
<dbReference type="HAMAP" id="MF_01635">
    <property type="entry name" value="UbiA"/>
    <property type="match status" value="1"/>
</dbReference>
<dbReference type="PANTHER" id="PTHR11048">
    <property type="entry name" value="PRENYLTRANSFERASES"/>
    <property type="match status" value="1"/>
</dbReference>
<dbReference type="InterPro" id="IPR039653">
    <property type="entry name" value="Prenyltransferase"/>
</dbReference>
<reference evidence="14" key="1">
    <citation type="journal article" date="2019" name="Int. J. Syst. Evol. Microbiol.">
        <title>The Global Catalogue of Microorganisms (GCM) 10K type strain sequencing project: providing services to taxonomists for standard genome sequencing and annotation.</title>
        <authorList>
            <consortium name="The Broad Institute Genomics Platform"/>
            <consortium name="The Broad Institute Genome Sequencing Center for Infectious Disease"/>
            <person name="Wu L."/>
            <person name="Ma J."/>
        </authorList>
    </citation>
    <scope>NUCLEOTIDE SEQUENCE [LARGE SCALE GENOMIC DNA]</scope>
    <source>
        <strain evidence="14">JCM 17551</strain>
    </source>
</reference>
<protein>
    <recommendedName>
        <fullName evidence="11 12">4-hydroxybenzoate octaprenyltransferase</fullName>
        <ecNumber evidence="11 12">2.5.1.39</ecNumber>
    </recommendedName>
    <alternativeName>
        <fullName evidence="11">4-HB polyprenyltransferase</fullName>
    </alternativeName>
</protein>
<dbReference type="InterPro" id="IPR044878">
    <property type="entry name" value="UbiA_sf"/>
</dbReference>
<dbReference type="PROSITE" id="PS00943">
    <property type="entry name" value="UBIA"/>
    <property type="match status" value="1"/>
</dbReference>
<evidence type="ECO:0000256" key="6">
    <source>
        <dbReference type="ARBA" id="ARBA00022679"/>
    </source>
</evidence>
<comment type="similarity">
    <text evidence="3 11">Belongs to the UbiA prenyltransferase family.</text>
</comment>
<evidence type="ECO:0000256" key="10">
    <source>
        <dbReference type="ARBA" id="ARBA00023136"/>
    </source>
</evidence>
<comment type="pathway">
    <text evidence="11">Cofactor biosynthesis; ubiquinone biosynthesis.</text>
</comment>
<feature type="transmembrane region" description="Helical" evidence="11">
    <location>
        <begin position="142"/>
        <end position="160"/>
    </location>
</feature>
<evidence type="ECO:0000256" key="3">
    <source>
        <dbReference type="ARBA" id="ARBA00005985"/>
    </source>
</evidence>
<comment type="caution">
    <text evidence="13">The sequence shown here is derived from an EMBL/GenBank/DDBJ whole genome shotgun (WGS) entry which is preliminary data.</text>
</comment>
<feature type="transmembrane region" description="Helical" evidence="11">
    <location>
        <begin position="213"/>
        <end position="233"/>
    </location>
</feature>
<keyword evidence="14" id="KW-1185">Reference proteome</keyword>
<keyword evidence="4 11" id="KW-1003">Cell membrane</keyword>
<dbReference type="PANTHER" id="PTHR11048:SF28">
    <property type="entry name" value="4-HYDROXYBENZOATE POLYPRENYLTRANSFERASE, MITOCHONDRIAL"/>
    <property type="match status" value="1"/>
</dbReference>
<dbReference type="Proteomes" id="UP001501565">
    <property type="component" value="Unassembled WGS sequence"/>
</dbReference>
<dbReference type="EMBL" id="BAABBN010000017">
    <property type="protein sequence ID" value="GAA3942771.1"/>
    <property type="molecule type" value="Genomic_DNA"/>
</dbReference>
<evidence type="ECO:0000256" key="9">
    <source>
        <dbReference type="ARBA" id="ARBA00022989"/>
    </source>
</evidence>
<dbReference type="NCBIfam" id="TIGR01474">
    <property type="entry name" value="ubiA_proteo"/>
    <property type="match status" value="1"/>
</dbReference>
<feature type="transmembrane region" description="Helical" evidence="11">
    <location>
        <begin position="172"/>
        <end position="192"/>
    </location>
</feature>
<feature type="transmembrane region" description="Helical" evidence="11">
    <location>
        <begin position="51"/>
        <end position="72"/>
    </location>
</feature>
<feature type="transmembrane region" description="Helical" evidence="11">
    <location>
        <begin position="21"/>
        <end position="39"/>
    </location>
</feature>
<keyword evidence="9 11" id="KW-1133">Transmembrane helix</keyword>
<keyword evidence="6 11" id="KW-0808">Transferase</keyword>
<sequence length="291" mass="32725">MPKLSAHIKQQLPDYTRLMRLDKPIGILLLLWPTLWALWVAADGFPQLSNLVIFVLGVVLMRSAGCVINDYADRDFDLHVRRTKERPLTSGRVTAKEALCLFGALVFISFILVLFTNKETIYMSFGAVFLASLYPFMKRFTYFPQVFLGAAFGWAVPMAFTAETGTVIEETWLLYIATLLWTIAYDTQYAMVDREDDLKVGIKSTAILFGEMDNIAIISLQVLTMITLLLMGQQLSAGVAYYLGLAVAAGLFGYQYVLTQHRNPDMCFKAFLNNHWVGTAVFSGILVDSFF</sequence>
<accession>A0ABP7NCK7</accession>
<evidence type="ECO:0000313" key="13">
    <source>
        <dbReference type="EMBL" id="GAA3942771.1"/>
    </source>
</evidence>
<feature type="transmembrane region" description="Helical" evidence="11">
    <location>
        <begin position="93"/>
        <end position="115"/>
    </location>
</feature>
<dbReference type="Gene3D" id="1.20.120.1780">
    <property type="entry name" value="UbiA prenyltransferase"/>
    <property type="match status" value="1"/>
</dbReference>
<proteinExistence type="inferred from homology"/>
<evidence type="ECO:0000256" key="2">
    <source>
        <dbReference type="ARBA" id="ARBA00004141"/>
    </source>
</evidence>
<feature type="transmembrane region" description="Helical" evidence="11">
    <location>
        <begin position="239"/>
        <end position="258"/>
    </location>
</feature>
<dbReference type="EC" id="2.5.1.39" evidence="11 12"/>
<comment type="subcellular location">
    <subcellularLocation>
        <location evidence="11">Cell inner membrane</location>
        <topology evidence="11">Multi-pass membrane protein</topology>
    </subcellularLocation>
    <subcellularLocation>
        <location evidence="2">Membrane</location>
        <topology evidence="2">Multi-pass membrane protein</topology>
    </subcellularLocation>
</comment>
<keyword evidence="7 11" id="KW-0831">Ubiquinone biosynthesis</keyword>
<evidence type="ECO:0000256" key="5">
    <source>
        <dbReference type="ARBA" id="ARBA00022519"/>
    </source>
</evidence>
<feature type="transmembrane region" description="Helical" evidence="11">
    <location>
        <begin position="270"/>
        <end position="287"/>
    </location>
</feature>
<comment type="cofactor">
    <cofactor evidence="1 11">
        <name>Mg(2+)</name>
        <dbReference type="ChEBI" id="CHEBI:18420"/>
    </cofactor>
</comment>
<organism evidence="13 14">
    <name type="scientific">Litoribacillus peritrichatus</name>
    <dbReference type="NCBI Taxonomy" id="718191"/>
    <lineage>
        <taxon>Bacteria</taxon>
        <taxon>Pseudomonadati</taxon>
        <taxon>Pseudomonadota</taxon>
        <taxon>Gammaproteobacteria</taxon>
        <taxon>Oceanospirillales</taxon>
        <taxon>Oceanospirillaceae</taxon>
        <taxon>Litoribacillus</taxon>
    </lineage>
</organism>
<evidence type="ECO:0000256" key="8">
    <source>
        <dbReference type="ARBA" id="ARBA00022692"/>
    </source>
</evidence>
<keyword evidence="11" id="KW-0460">Magnesium</keyword>
<evidence type="ECO:0000256" key="12">
    <source>
        <dbReference type="NCBIfam" id="TIGR01474"/>
    </source>
</evidence>